<feature type="transmembrane region" description="Helical" evidence="2">
    <location>
        <begin position="54"/>
        <end position="71"/>
    </location>
</feature>
<proteinExistence type="predicted"/>
<dbReference type="EMBL" id="FNIA01000017">
    <property type="protein sequence ID" value="SDN14662.1"/>
    <property type="molecule type" value="Genomic_DNA"/>
</dbReference>
<keyword evidence="3" id="KW-0378">Hydrolase</keyword>
<gene>
    <name evidence="3" type="ORF">SAMN05192554_11722</name>
</gene>
<sequence length="215" mass="23061">MPSTVVHVALAGIVGCALLGRAFSWRALLAVCGLTVLVDLDVFLGFVVVGAHRAAFHSLVFLGAIGVVLLADRTRGDDSLLRSRFGPTAHRVGVVGVVAALFGALGPDLMTNGANLFWPVHDQFYAFNGEMYLSNRKGFVQTFVELESEEPAQSVSRGSTQETQYHTGVDTNPDRSGEAEVQERVFPLADSGEQLLLVVTGAFVMASRLYDEYAA</sequence>
<feature type="transmembrane region" description="Helical" evidence="2">
    <location>
        <begin position="6"/>
        <end position="23"/>
    </location>
</feature>
<accession>A0A1G9YZS7</accession>
<organism evidence="3 4">
    <name type="scientific">Haloarchaeobius iranensis</name>
    <dbReference type="NCBI Taxonomy" id="996166"/>
    <lineage>
        <taxon>Archaea</taxon>
        <taxon>Methanobacteriati</taxon>
        <taxon>Methanobacteriota</taxon>
        <taxon>Stenosarchaea group</taxon>
        <taxon>Halobacteria</taxon>
        <taxon>Halobacteriales</taxon>
        <taxon>Halorubellaceae</taxon>
        <taxon>Haloarchaeobius</taxon>
    </lineage>
</organism>
<keyword evidence="4" id="KW-1185">Reference proteome</keyword>
<dbReference type="Pfam" id="PF04307">
    <property type="entry name" value="YdjM"/>
    <property type="match status" value="1"/>
</dbReference>
<name>A0A1G9YZS7_9EURY</name>
<keyword evidence="2" id="KW-0812">Transmembrane</keyword>
<reference evidence="3 4" key="1">
    <citation type="submission" date="2016-10" db="EMBL/GenBank/DDBJ databases">
        <authorList>
            <person name="de Groot N.N."/>
        </authorList>
    </citation>
    <scope>NUCLEOTIDE SEQUENCE [LARGE SCALE GENOMIC DNA]</scope>
    <source>
        <strain evidence="4">EB21,IBRC-M 10013,KCTC 4048</strain>
    </source>
</reference>
<protein>
    <submittedName>
        <fullName evidence="3">LexA-binding, inner membrane-associated putative hydrolase</fullName>
    </submittedName>
</protein>
<dbReference type="InterPro" id="IPR007404">
    <property type="entry name" value="YdjM-like"/>
</dbReference>
<dbReference type="STRING" id="996166.SAMN05192554_11722"/>
<feature type="transmembrane region" description="Helical" evidence="2">
    <location>
        <begin position="28"/>
        <end position="48"/>
    </location>
</feature>
<feature type="compositionally biased region" description="Polar residues" evidence="1">
    <location>
        <begin position="151"/>
        <end position="170"/>
    </location>
</feature>
<dbReference type="AlphaFoldDB" id="A0A1G9YZS7"/>
<keyword evidence="2" id="KW-0472">Membrane</keyword>
<feature type="transmembrane region" description="Helical" evidence="2">
    <location>
        <begin position="92"/>
        <end position="110"/>
    </location>
</feature>
<dbReference type="RefSeq" id="WP_089734902.1">
    <property type="nucleotide sequence ID" value="NZ_FNIA01000017.1"/>
</dbReference>
<evidence type="ECO:0000256" key="2">
    <source>
        <dbReference type="SAM" id="Phobius"/>
    </source>
</evidence>
<dbReference type="Proteomes" id="UP000199370">
    <property type="component" value="Unassembled WGS sequence"/>
</dbReference>
<dbReference type="GO" id="GO:0016787">
    <property type="term" value="F:hydrolase activity"/>
    <property type="evidence" value="ECO:0007669"/>
    <property type="project" value="UniProtKB-KW"/>
</dbReference>
<dbReference type="OrthoDB" id="252570at2157"/>
<evidence type="ECO:0000313" key="3">
    <source>
        <dbReference type="EMBL" id="SDN14662.1"/>
    </source>
</evidence>
<evidence type="ECO:0000256" key="1">
    <source>
        <dbReference type="SAM" id="MobiDB-lite"/>
    </source>
</evidence>
<evidence type="ECO:0000313" key="4">
    <source>
        <dbReference type="Proteomes" id="UP000199370"/>
    </source>
</evidence>
<keyword evidence="2" id="KW-1133">Transmembrane helix</keyword>
<feature type="region of interest" description="Disordered" evidence="1">
    <location>
        <begin position="150"/>
        <end position="179"/>
    </location>
</feature>